<dbReference type="InterPro" id="IPR029035">
    <property type="entry name" value="DHS-like_NAD/FAD-binding_dom"/>
</dbReference>
<accession>A0A564SQI8</accession>
<feature type="domain" description="Electron transfer flavoprotein alpha subunit C-terminal" evidence="1">
    <location>
        <begin position="196"/>
        <end position="275"/>
    </location>
</feature>
<dbReference type="AlphaFoldDB" id="A0A564SQI8"/>
<dbReference type="InterPro" id="IPR014729">
    <property type="entry name" value="Rossmann-like_a/b/a_fold"/>
</dbReference>
<dbReference type="RefSeq" id="WP_144100010.1">
    <property type="nucleotide sequence ID" value="NZ_CABHNM010000022.1"/>
</dbReference>
<proteinExistence type="predicted"/>
<dbReference type="GO" id="GO:0033539">
    <property type="term" value="P:fatty acid beta-oxidation using acyl-CoA dehydrogenase"/>
    <property type="evidence" value="ECO:0007669"/>
    <property type="project" value="TreeGrafter"/>
</dbReference>
<dbReference type="InterPro" id="IPR014731">
    <property type="entry name" value="ETF_asu_C"/>
</dbReference>
<dbReference type="Pfam" id="PF00766">
    <property type="entry name" value="ETF_alpha"/>
    <property type="match status" value="1"/>
</dbReference>
<dbReference type="EMBL" id="CABHNM010000022">
    <property type="protein sequence ID" value="VUW97222.1"/>
    <property type="molecule type" value="Genomic_DNA"/>
</dbReference>
<evidence type="ECO:0000313" key="3">
    <source>
        <dbReference type="Proteomes" id="UP000398619"/>
    </source>
</evidence>
<protein>
    <submittedName>
        <fullName evidence="2">Electron transfer flavoprotein subunit alpha</fullName>
    </submittedName>
</protein>
<dbReference type="GO" id="GO:0009055">
    <property type="term" value="F:electron transfer activity"/>
    <property type="evidence" value="ECO:0007669"/>
    <property type="project" value="InterPro"/>
</dbReference>
<organism evidence="2 3">
    <name type="scientific">Dorea longicatena</name>
    <dbReference type="NCBI Taxonomy" id="88431"/>
    <lineage>
        <taxon>Bacteria</taxon>
        <taxon>Bacillati</taxon>
        <taxon>Bacillota</taxon>
        <taxon>Clostridia</taxon>
        <taxon>Lachnospirales</taxon>
        <taxon>Lachnospiraceae</taxon>
        <taxon>Dorea</taxon>
    </lineage>
</organism>
<gene>
    <name evidence="2" type="primary">etfA</name>
    <name evidence="2" type="ORF">DLSSTS7063_00833</name>
</gene>
<dbReference type="SUPFAM" id="SSF52402">
    <property type="entry name" value="Adenine nucleotide alpha hydrolases-like"/>
    <property type="match status" value="1"/>
</dbReference>
<evidence type="ECO:0000313" key="2">
    <source>
        <dbReference type="EMBL" id="VUW97222.1"/>
    </source>
</evidence>
<dbReference type="SUPFAM" id="SSF52467">
    <property type="entry name" value="DHS-like NAD/FAD-binding domain"/>
    <property type="match status" value="1"/>
</dbReference>
<dbReference type="Gene3D" id="3.40.50.620">
    <property type="entry name" value="HUPs"/>
    <property type="match status" value="1"/>
</dbReference>
<dbReference type="PANTHER" id="PTHR43153">
    <property type="entry name" value="ELECTRON TRANSFER FLAVOPROTEIN ALPHA"/>
    <property type="match status" value="1"/>
</dbReference>
<dbReference type="PANTHER" id="PTHR43153:SF1">
    <property type="entry name" value="ELECTRON TRANSFER FLAVOPROTEIN SUBUNIT ALPHA, MITOCHONDRIAL"/>
    <property type="match status" value="1"/>
</dbReference>
<evidence type="ECO:0000259" key="1">
    <source>
        <dbReference type="Pfam" id="PF00766"/>
    </source>
</evidence>
<sequence length="317" mass="34918">MRYHFVLNGYLQNCQKLMQEMKSFKETYLSAVEEGVTYLYCQSEETARQLNGRLTENARVLIAKEYVPEVVLKVLEELANPEDLYIFGSDYAGEELAVRLGARLGGSSLTSVSSIQIKNGTKAGIKAGKMVYSNHMEAIFRMKKGPYCIGLAKGLTKAEPYPGQMYIAEVHNCYEYDAASYIIERSFEPVEQEESLEEAKVLIVAGRGIGKKEHIALLQELAERIGGQVGVSRPAAMNAWLPMNHLIGVSGAMTNPSVCITAGISGAAAFYAGIEKSKFIVAVNTDEHAPIMKNADVVIVEDFRPFIEALDKILEKS</sequence>
<dbReference type="GO" id="GO:0050660">
    <property type="term" value="F:flavin adenine dinucleotide binding"/>
    <property type="evidence" value="ECO:0007669"/>
    <property type="project" value="InterPro"/>
</dbReference>
<dbReference type="Proteomes" id="UP000398619">
    <property type="component" value="Unassembled WGS sequence"/>
</dbReference>
<dbReference type="Gene3D" id="3.40.50.1220">
    <property type="entry name" value="TPP-binding domain"/>
    <property type="match status" value="1"/>
</dbReference>
<reference evidence="2 3" key="1">
    <citation type="submission" date="2019-07" db="EMBL/GenBank/DDBJ databases">
        <authorList>
            <person name="Hibberd C M."/>
            <person name="Gehrig L. J."/>
            <person name="Chang H.-W."/>
            <person name="Venkatesh S."/>
        </authorList>
    </citation>
    <scope>NUCLEOTIDE SEQUENCE [LARGE SCALE GENOMIC DNA]</scope>
    <source>
        <strain evidence="2">Dorea_longicatena_SSTS_Bg7063</strain>
    </source>
</reference>
<name>A0A564SQI8_9FIRM</name>
<dbReference type="InterPro" id="IPR001308">
    <property type="entry name" value="ETF_a/FixB"/>
</dbReference>